<dbReference type="NCBIfam" id="NF002367">
    <property type="entry name" value="PRK01346.1-4"/>
    <property type="match status" value="1"/>
</dbReference>
<gene>
    <name evidence="6" type="ORF">JOM49_004798</name>
</gene>
<comment type="subunit">
    <text evidence="3">Homohexamer; trimer of dimers.</text>
</comment>
<evidence type="ECO:0000256" key="1">
    <source>
        <dbReference type="ARBA" id="ARBA00022679"/>
    </source>
</evidence>
<dbReference type="Pfam" id="PF13530">
    <property type="entry name" value="SCP2_2"/>
    <property type="match status" value="1"/>
</dbReference>
<evidence type="ECO:0000259" key="4">
    <source>
        <dbReference type="Pfam" id="PF13530"/>
    </source>
</evidence>
<dbReference type="SUPFAM" id="SSF55718">
    <property type="entry name" value="SCP-like"/>
    <property type="match status" value="1"/>
</dbReference>
<reference evidence="6 7" key="1">
    <citation type="submission" date="2021-03" db="EMBL/GenBank/DDBJ databases">
        <title>Sequencing the genomes of 1000 actinobacteria strains.</title>
        <authorList>
            <person name="Klenk H.-P."/>
        </authorList>
    </citation>
    <scope>NUCLEOTIDE SEQUENCE [LARGE SCALE GENOMIC DNA]</scope>
    <source>
        <strain evidence="6 7">DSM 45510</strain>
    </source>
</reference>
<dbReference type="InterPro" id="IPR022902">
    <property type="entry name" value="NAcTrfase_Eis"/>
</dbReference>
<dbReference type="Proteomes" id="UP000741013">
    <property type="component" value="Unassembled WGS sequence"/>
</dbReference>
<feature type="domain" description="Eis-like acetyltransferase" evidence="5">
    <location>
        <begin position="185"/>
        <end position="290"/>
    </location>
</feature>
<feature type="active site" description="Proton donor" evidence="3">
    <location>
        <position position="127"/>
    </location>
</feature>
<evidence type="ECO:0000259" key="5">
    <source>
        <dbReference type="Pfam" id="PF17668"/>
    </source>
</evidence>
<keyword evidence="1 3" id="KW-0808">Transferase</keyword>
<dbReference type="EMBL" id="JAGGMS010000001">
    <property type="protein sequence ID" value="MBP2183272.1"/>
    <property type="molecule type" value="Genomic_DNA"/>
</dbReference>
<dbReference type="InterPro" id="IPR016181">
    <property type="entry name" value="Acyl_CoA_acyltransferase"/>
</dbReference>
<dbReference type="PANTHER" id="PTHR37817:SF1">
    <property type="entry name" value="N-ACETYLTRANSFERASE EIS"/>
    <property type="match status" value="1"/>
</dbReference>
<evidence type="ECO:0000256" key="2">
    <source>
        <dbReference type="ARBA" id="ARBA00023315"/>
    </source>
</evidence>
<dbReference type="Gene3D" id="3.30.1050.10">
    <property type="entry name" value="SCP2 sterol-binding domain"/>
    <property type="match status" value="1"/>
</dbReference>
<dbReference type="InterPro" id="IPR025559">
    <property type="entry name" value="Eis_dom"/>
</dbReference>
<dbReference type="SUPFAM" id="SSF55729">
    <property type="entry name" value="Acyl-CoA N-acyltransferases (Nat)"/>
    <property type="match status" value="1"/>
</dbReference>
<dbReference type="InterPro" id="IPR051554">
    <property type="entry name" value="Acetyltransferase_Eis"/>
</dbReference>
<dbReference type="InterPro" id="IPR036527">
    <property type="entry name" value="SCP2_sterol-bd_dom_sf"/>
</dbReference>
<feature type="binding site" evidence="3">
    <location>
        <begin position="122"/>
        <end position="123"/>
    </location>
    <ligand>
        <name>acetyl-CoA</name>
        <dbReference type="ChEBI" id="CHEBI:57288"/>
    </ligand>
</feature>
<dbReference type="RefSeq" id="WP_209666464.1">
    <property type="nucleotide sequence ID" value="NZ_JAGGMS010000001.1"/>
</dbReference>
<protein>
    <submittedName>
        <fullName evidence="6">Acetyltransferase</fullName>
    </submittedName>
</protein>
<evidence type="ECO:0000256" key="3">
    <source>
        <dbReference type="HAMAP-Rule" id="MF_01812"/>
    </source>
</evidence>
<comment type="similarity">
    <text evidence="3">Belongs to the acetyltransferase Eis family.</text>
</comment>
<feature type="binding site" evidence="3">
    <location>
        <begin position="86"/>
        <end position="88"/>
    </location>
    <ligand>
        <name>acetyl-CoA</name>
        <dbReference type="ChEBI" id="CHEBI:57288"/>
    </ligand>
</feature>
<comment type="caution">
    <text evidence="6">The sequence shown here is derived from an EMBL/GenBank/DDBJ whole genome shotgun (WGS) entry which is preliminary data.</text>
</comment>
<organism evidence="6 7">
    <name type="scientific">Amycolatopsis magusensis</name>
    <dbReference type="NCBI Taxonomy" id="882444"/>
    <lineage>
        <taxon>Bacteria</taxon>
        <taxon>Bacillati</taxon>
        <taxon>Actinomycetota</taxon>
        <taxon>Actinomycetes</taxon>
        <taxon>Pseudonocardiales</taxon>
        <taxon>Pseudonocardiaceae</taxon>
        <taxon>Amycolatopsis</taxon>
    </lineage>
</organism>
<dbReference type="HAMAP" id="MF_01812">
    <property type="entry name" value="Eis"/>
    <property type="match status" value="1"/>
</dbReference>
<feature type="binding site" evidence="3">
    <location>
        <begin position="94"/>
        <end position="99"/>
    </location>
    <ligand>
        <name>acetyl-CoA</name>
        <dbReference type="ChEBI" id="CHEBI:57288"/>
    </ligand>
</feature>
<sequence>MSDFTLRALDGDEVRDAARLFLAGLHLGAPKDEEWDRTGARAYQPGRTLGVFGAGDDRLIGTARSMDAELTVPGGRRLPFASVTGVAVRQDRTRRGVLTELMRAQFEDFAARQVPVAGLYVTEGSIYGRFGYGVSTLGHQYKVDTRRARLRPDVPRGGEIELLDLEEAVERLPGLYASLPAHGPGHLTRSPWWWAGLEGMFRRSDKPFVTLVHHGATGPDGFACYYADRIFDADSVLHLEALHAADSTALAGLWRHLLGVDLIDGISTSYRPADEAVPLMFEDPRTAKATGSADELWLRLVDVPAALAARAYGRGSLVLEVSDVVLPANSGRYLIDDGEVTRTERPAQLRLGVSELAMLYLGTWTARALAAAGRVEAVDAAAPALADDLFGTRTAPWCGTFF</sequence>
<evidence type="ECO:0000313" key="7">
    <source>
        <dbReference type="Proteomes" id="UP000741013"/>
    </source>
</evidence>
<name>A0ABS4PV16_9PSEU</name>
<keyword evidence="7" id="KW-1185">Reference proteome</keyword>
<feature type="active site" description="Proton acceptor; via carboxylate" evidence="3">
    <location>
        <position position="402"/>
    </location>
</feature>
<dbReference type="Gene3D" id="3.40.630.30">
    <property type="match status" value="2"/>
</dbReference>
<dbReference type="PANTHER" id="PTHR37817">
    <property type="entry name" value="N-ACETYLTRANSFERASE EIS"/>
    <property type="match status" value="1"/>
</dbReference>
<dbReference type="InterPro" id="IPR041380">
    <property type="entry name" value="Acetyltransf_17"/>
</dbReference>
<dbReference type="Pfam" id="PF17668">
    <property type="entry name" value="Acetyltransf_17"/>
    <property type="match status" value="1"/>
</dbReference>
<keyword evidence="2 3" id="KW-0012">Acyltransferase</keyword>
<proteinExistence type="inferred from homology"/>
<feature type="domain" description="Enhanced intracellular survival protein" evidence="4">
    <location>
        <begin position="303"/>
        <end position="398"/>
    </location>
</feature>
<dbReference type="Pfam" id="PF13527">
    <property type="entry name" value="Acetyltransf_9"/>
    <property type="match status" value="1"/>
</dbReference>
<evidence type="ECO:0000313" key="6">
    <source>
        <dbReference type="EMBL" id="MBP2183272.1"/>
    </source>
</evidence>
<accession>A0ABS4PV16</accession>